<feature type="binding site" evidence="9">
    <location>
        <position position="398"/>
    </location>
    <ligand>
        <name>2-[(2R,5Z)-2-carboxy-4-methylthiazol-5(2H)-ylidene]ethyl phosphate</name>
        <dbReference type="ChEBI" id="CHEBI:62899"/>
    </ligand>
</feature>
<dbReference type="Proteomes" id="UP000612680">
    <property type="component" value="Chromosome"/>
</dbReference>
<comment type="catalytic activity">
    <reaction evidence="8 9 10">
        <text>2-[(2R,5Z)-2-carboxy-4-methylthiazol-5(2H)-ylidene]ethyl phosphate + 4-amino-2-methyl-5-(diphosphooxymethyl)pyrimidine + 2 H(+) = thiamine phosphate + CO2 + diphosphate</text>
        <dbReference type="Rhea" id="RHEA:47844"/>
        <dbReference type="ChEBI" id="CHEBI:15378"/>
        <dbReference type="ChEBI" id="CHEBI:16526"/>
        <dbReference type="ChEBI" id="CHEBI:33019"/>
        <dbReference type="ChEBI" id="CHEBI:37575"/>
        <dbReference type="ChEBI" id="CHEBI:57841"/>
        <dbReference type="ChEBI" id="CHEBI:62899"/>
        <dbReference type="EC" id="2.5.1.3"/>
    </reaction>
</comment>
<dbReference type="EMBL" id="CP056775">
    <property type="protein sequence ID" value="QRR00779.1"/>
    <property type="molecule type" value="Genomic_DNA"/>
</dbReference>
<evidence type="ECO:0000256" key="10">
    <source>
        <dbReference type="RuleBase" id="RU003826"/>
    </source>
</evidence>
<evidence type="ECO:0000259" key="12">
    <source>
        <dbReference type="Pfam" id="PF02581"/>
    </source>
</evidence>
<feature type="binding site" evidence="9">
    <location>
        <begin position="362"/>
        <end position="364"/>
    </location>
    <ligand>
        <name>2-[(2R,5Z)-2-carboxy-4-methylthiazol-5(2H)-ylidene]ethyl phosphate</name>
        <dbReference type="ChEBI" id="CHEBI:62899"/>
    </ligand>
</feature>
<evidence type="ECO:0000313" key="13">
    <source>
        <dbReference type="EMBL" id="QRR00779.1"/>
    </source>
</evidence>
<evidence type="ECO:0000256" key="2">
    <source>
        <dbReference type="ARBA" id="ARBA00022679"/>
    </source>
</evidence>
<protein>
    <recommendedName>
        <fullName evidence="9">Thiamine-phosphate synthase</fullName>
        <shortName evidence="9">TP synthase</shortName>
        <shortName evidence="9">TPS</shortName>
        <ecNumber evidence="9">2.5.1.3</ecNumber>
    </recommendedName>
    <alternativeName>
        <fullName evidence="9">Thiamine-phosphate pyrophosphorylase</fullName>
        <shortName evidence="9">TMP pyrophosphorylase</shortName>
        <shortName evidence="9">TMP-PPase</shortName>
    </alternativeName>
</protein>
<keyword evidence="2 9" id="KW-0808">Transferase</keyword>
<feature type="binding site" evidence="9">
    <location>
        <begin position="265"/>
        <end position="269"/>
    </location>
    <ligand>
        <name>4-amino-2-methyl-5-(diphosphooxymethyl)pyrimidine</name>
        <dbReference type="ChEBI" id="CHEBI:57841"/>
    </ligand>
</feature>
<comment type="pathway">
    <text evidence="1 9 11">Cofactor biosynthesis; thiamine diphosphate biosynthesis; thiamine phosphate from 4-amino-2-methyl-5-diphosphomethylpyrimidine and 4-methyl-5-(2-phosphoethyl)-thiazole: step 1/1.</text>
</comment>
<keyword evidence="14" id="KW-1185">Reference proteome</keyword>
<dbReference type="PANTHER" id="PTHR20857">
    <property type="entry name" value="THIAMINE-PHOSPHATE PYROPHOSPHORYLASE"/>
    <property type="match status" value="1"/>
</dbReference>
<dbReference type="HAMAP" id="MF_00097">
    <property type="entry name" value="TMP_synthase"/>
    <property type="match status" value="1"/>
</dbReference>
<comment type="caution">
    <text evidence="9">Lacks conserved residue(s) required for the propagation of feature annotation.</text>
</comment>
<evidence type="ECO:0000313" key="14">
    <source>
        <dbReference type="Proteomes" id="UP000612680"/>
    </source>
</evidence>
<feature type="binding site" evidence="9">
    <location>
        <position position="298"/>
    </location>
    <ligand>
        <name>Mg(2+)</name>
        <dbReference type="ChEBI" id="CHEBI:18420"/>
    </ligand>
</feature>
<organism evidence="13 14">
    <name type="scientific">Dyadobacter sandarakinus</name>
    <dbReference type="NCBI Taxonomy" id="2747268"/>
    <lineage>
        <taxon>Bacteria</taxon>
        <taxon>Pseudomonadati</taxon>
        <taxon>Bacteroidota</taxon>
        <taxon>Cytophagia</taxon>
        <taxon>Cytophagales</taxon>
        <taxon>Spirosomataceae</taxon>
        <taxon>Dyadobacter</taxon>
    </lineage>
</organism>
<dbReference type="NCBIfam" id="TIGR00693">
    <property type="entry name" value="thiE"/>
    <property type="match status" value="1"/>
</dbReference>
<proteinExistence type="inferred from homology"/>
<sequence length="439" mass="48939">MDLIVITHPEMLPDEADIINRLFALGLPRLHVRKPEVSEADMKALIQSIAKTYRGRMVLHQHHQLAAVFDIGGIHFTEHNRLMQTADDLNEWKKHGFTLSTSIHDPDALQSLSHSFDYVFLGPVFDSISKPGYKSRIPDEFYLNKYNYTGKVFALGGIDVHNIQTIAQMGMDGAAVLGSIWQKPENAVNQFRLLASLPDFSAMKSEVKIENDTSKNADKRSAGHSDQQFHTPVIGRLQFISQETEEMSHLDSIRLALEAGCRWIQLRIKGRTEEEILAMAREAIQLCDRFGARLIINDHPRVARTVQAYGLHLGLTDMPIPEARSLVSRKMIIGGTANTWEDIQSRIAEGADYIGLGPFRFTRTKQNLSPILGTDGYARLMQQMTENRFQTPIIAIGGVTPEDIDVLRQTGIYGVALSSALIGAADPKATVSQIQQALC</sequence>
<evidence type="ECO:0000256" key="9">
    <source>
        <dbReference type="HAMAP-Rule" id="MF_00097"/>
    </source>
</evidence>
<dbReference type="RefSeq" id="WP_204662340.1">
    <property type="nucleotide sequence ID" value="NZ_CP056775.1"/>
</dbReference>
<dbReference type="NCBIfam" id="NF000736">
    <property type="entry name" value="PRK00043.2-3"/>
    <property type="match status" value="1"/>
</dbReference>
<comment type="catalytic activity">
    <reaction evidence="6 9 10">
        <text>4-methyl-5-(2-phosphooxyethyl)-thiazole + 4-amino-2-methyl-5-(diphosphooxymethyl)pyrimidine + H(+) = thiamine phosphate + diphosphate</text>
        <dbReference type="Rhea" id="RHEA:22328"/>
        <dbReference type="ChEBI" id="CHEBI:15378"/>
        <dbReference type="ChEBI" id="CHEBI:33019"/>
        <dbReference type="ChEBI" id="CHEBI:37575"/>
        <dbReference type="ChEBI" id="CHEBI:57841"/>
        <dbReference type="ChEBI" id="CHEBI:58296"/>
        <dbReference type="EC" id="2.5.1.3"/>
    </reaction>
</comment>
<evidence type="ECO:0000256" key="4">
    <source>
        <dbReference type="ARBA" id="ARBA00022842"/>
    </source>
</evidence>
<comment type="function">
    <text evidence="9">Condenses 4-methyl-5-(beta-hydroxyethyl)thiazole monophosphate (THZ-P) and 2-methyl-4-amino-5-hydroxymethyl pyrimidine pyrophosphate (HMP-PP) to form thiamine monophosphate (TMP).</text>
</comment>
<name>A0ABX7I4K7_9BACT</name>
<reference evidence="13 14" key="1">
    <citation type="submission" date="2020-06" db="EMBL/GenBank/DDBJ databases">
        <title>Dyadobacter sandarakinus sp. nov., isolated from the soil of the Arctic Yellow River Station.</title>
        <authorList>
            <person name="Zhang Y."/>
            <person name="Peng F."/>
        </authorList>
    </citation>
    <scope>NUCLEOTIDE SEQUENCE [LARGE SCALE GENOMIC DNA]</scope>
    <source>
        <strain evidence="13 14">Q3-56</strain>
    </source>
</reference>
<dbReference type="PANTHER" id="PTHR20857:SF15">
    <property type="entry name" value="THIAMINE-PHOSPHATE SYNTHASE"/>
    <property type="match status" value="1"/>
</dbReference>
<feature type="binding site" evidence="9">
    <location>
        <position position="317"/>
    </location>
    <ligand>
        <name>Mg(2+)</name>
        <dbReference type="ChEBI" id="CHEBI:18420"/>
    </ligand>
</feature>
<feature type="binding site" evidence="9">
    <location>
        <position position="336"/>
    </location>
    <ligand>
        <name>4-amino-2-methyl-5-(diphosphooxymethyl)pyrimidine</name>
        <dbReference type="ChEBI" id="CHEBI:57841"/>
    </ligand>
</feature>
<keyword evidence="4 9" id="KW-0460">Magnesium</keyword>
<dbReference type="GO" id="GO:0004789">
    <property type="term" value="F:thiamine-phosphate diphosphorylase activity"/>
    <property type="evidence" value="ECO:0007669"/>
    <property type="project" value="UniProtKB-EC"/>
</dbReference>
<keyword evidence="5 9" id="KW-0784">Thiamine biosynthesis</keyword>
<dbReference type="InterPro" id="IPR013785">
    <property type="entry name" value="Aldolase_TIM"/>
</dbReference>
<feature type="domain" description="Thiamine phosphate synthase/TenI" evidence="12">
    <location>
        <begin position="239"/>
        <end position="421"/>
    </location>
</feature>
<dbReference type="InterPro" id="IPR034291">
    <property type="entry name" value="TMP_synthase"/>
</dbReference>
<keyword evidence="3 9" id="KW-0479">Metal-binding</keyword>
<dbReference type="Pfam" id="PF02581">
    <property type="entry name" value="TMP-TENI"/>
    <property type="match status" value="2"/>
</dbReference>
<comment type="cofactor">
    <cofactor evidence="9">
        <name>Mg(2+)</name>
        <dbReference type="ChEBI" id="CHEBI:18420"/>
    </cofactor>
    <text evidence="9">Binds 1 Mg(2+) ion per subunit.</text>
</comment>
<accession>A0ABX7I4K7</accession>
<dbReference type="InterPro" id="IPR036206">
    <property type="entry name" value="ThiamineP_synth_sf"/>
</dbReference>
<dbReference type="SUPFAM" id="SSF51391">
    <property type="entry name" value="Thiamin phosphate synthase"/>
    <property type="match status" value="2"/>
</dbReference>
<evidence type="ECO:0000256" key="3">
    <source>
        <dbReference type="ARBA" id="ARBA00022723"/>
    </source>
</evidence>
<gene>
    <name evidence="9" type="primary">thiE</name>
    <name evidence="13" type="ORF">HWI92_07590</name>
</gene>
<evidence type="ECO:0000256" key="7">
    <source>
        <dbReference type="ARBA" id="ARBA00047851"/>
    </source>
</evidence>
<evidence type="ECO:0000256" key="5">
    <source>
        <dbReference type="ARBA" id="ARBA00022977"/>
    </source>
</evidence>
<evidence type="ECO:0000256" key="11">
    <source>
        <dbReference type="RuleBase" id="RU004253"/>
    </source>
</evidence>
<evidence type="ECO:0000256" key="1">
    <source>
        <dbReference type="ARBA" id="ARBA00005165"/>
    </source>
</evidence>
<dbReference type="EC" id="2.5.1.3" evidence="9"/>
<feature type="domain" description="Thiamine phosphate synthase/TenI" evidence="12">
    <location>
        <begin position="4"/>
        <end position="180"/>
    </location>
</feature>
<comment type="similarity">
    <text evidence="9 10">Belongs to the thiamine-phosphate synthase family.</text>
</comment>
<dbReference type="InterPro" id="IPR022998">
    <property type="entry name" value="ThiamineP_synth_TenI"/>
</dbReference>
<evidence type="ECO:0000256" key="8">
    <source>
        <dbReference type="ARBA" id="ARBA00047883"/>
    </source>
</evidence>
<feature type="binding site" evidence="9">
    <location>
        <position position="365"/>
    </location>
    <ligand>
        <name>4-amino-2-methyl-5-(diphosphooxymethyl)pyrimidine</name>
        <dbReference type="ChEBI" id="CHEBI:57841"/>
    </ligand>
</feature>
<comment type="catalytic activity">
    <reaction evidence="7 9 10">
        <text>2-(2-carboxy-4-methylthiazol-5-yl)ethyl phosphate + 4-amino-2-methyl-5-(diphosphooxymethyl)pyrimidine + 2 H(+) = thiamine phosphate + CO2 + diphosphate</text>
        <dbReference type="Rhea" id="RHEA:47848"/>
        <dbReference type="ChEBI" id="CHEBI:15378"/>
        <dbReference type="ChEBI" id="CHEBI:16526"/>
        <dbReference type="ChEBI" id="CHEBI:33019"/>
        <dbReference type="ChEBI" id="CHEBI:37575"/>
        <dbReference type="ChEBI" id="CHEBI:57841"/>
        <dbReference type="ChEBI" id="CHEBI:62890"/>
        <dbReference type="EC" id="2.5.1.3"/>
    </reaction>
</comment>
<evidence type="ECO:0000256" key="6">
    <source>
        <dbReference type="ARBA" id="ARBA00047334"/>
    </source>
</evidence>
<dbReference type="Gene3D" id="3.20.20.70">
    <property type="entry name" value="Aldolase class I"/>
    <property type="match status" value="2"/>
</dbReference>
<dbReference type="CDD" id="cd00564">
    <property type="entry name" value="TMP_TenI"/>
    <property type="match status" value="2"/>
</dbReference>
<feature type="binding site" evidence="9">
    <location>
        <position position="297"/>
    </location>
    <ligand>
        <name>4-amino-2-methyl-5-(diphosphooxymethyl)pyrimidine</name>
        <dbReference type="ChEBI" id="CHEBI:57841"/>
    </ligand>
</feature>